<gene>
    <name evidence="1" type="ORF">APZ16_02145</name>
</gene>
<reference evidence="1 2" key="1">
    <citation type="journal article" date="2016" name="Nat. Microbiol.">
        <title>Genomic inference of the metabolism of cosmopolitan subsurface Archaea, Hadesarchaea.</title>
        <authorList>
            <person name="Baker B.J."/>
            <person name="Saw J.H."/>
            <person name="Lind A.E."/>
            <person name="Lazar C.S."/>
            <person name="Hinrichs K.-U."/>
            <person name="Teske A.P."/>
            <person name="Ettema T.J."/>
        </authorList>
    </citation>
    <scope>NUCLEOTIDE SEQUENCE [LARGE SCALE GENOMIC DNA]</scope>
</reference>
<dbReference type="STRING" id="1776334.APZ16_02145"/>
<accession>A0A147JWC8</accession>
<proteinExistence type="predicted"/>
<sequence>MLPDAGKGMTAGKADLWNTSGGGELANGRSLKEFGAVCDVSVLADRDSFKLARQLIRGGELYLPSATYSWLARDRLISVRGQSIGYSLVNQFVRDGELLVVYLPELLDEISRRLLYGVDREVPLTDLRAAMLAAHLKMPILTLSDQFTERLNDHVGGQKIWQLDVHGNAGAILAAIELYGELASDLGSYLSRHQNGAEFEALVEELKRLRLDNLRARAACLQKIRQPHHSGKLSLVYLGWDITHILREYLEQNIVPPEVVGKLYEKSLLLIASPAD</sequence>
<dbReference type="EMBL" id="LQMQ01000034">
    <property type="protein sequence ID" value="KUO40818.1"/>
    <property type="molecule type" value="Genomic_DNA"/>
</dbReference>
<dbReference type="AlphaFoldDB" id="A0A147JWC8"/>
<comment type="caution">
    <text evidence="1">The sequence shown here is derived from an EMBL/GenBank/DDBJ whole genome shotgun (WGS) entry which is preliminary data.</text>
</comment>
<name>A0A147JWC8_HADYE</name>
<evidence type="ECO:0000313" key="2">
    <source>
        <dbReference type="Proteomes" id="UP000074294"/>
    </source>
</evidence>
<organism evidence="1 2">
    <name type="scientific">Hadarchaeum yellowstonense</name>
    <dbReference type="NCBI Taxonomy" id="1776334"/>
    <lineage>
        <taxon>Archaea</taxon>
        <taxon>Methanobacteriati</taxon>
        <taxon>Candidatus Hadarchaeota</taxon>
        <taxon>Candidatus Hadarchaeia</taxon>
        <taxon>Candidatus Hadarchaeales</taxon>
        <taxon>Candidatus Hadarchaeaceae</taxon>
        <taxon>Candidatus Hadarchaeum</taxon>
    </lineage>
</organism>
<dbReference type="Proteomes" id="UP000074294">
    <property type="component" value="Unassembled WGS sequence"/>
</dbReference>
<evidence type="ECO:0000313" key="1">
    <source>
        <dbReference type="EMBL" id="KUO40818.1"/>
    </source>
</evidence>
<protein>
    <submittedName>
        <fullName evidence="1">Uncharacterized protein</fullName>
    </submittedName>
</protein>